<evidence type="ECO:0000313" key="11">
    <source>
        <dbReference type="EMBL" id="TKC18417.1"/>
    </source>
</evidence>
<keyword evidence="5 9" id="KW-0812">Transmembrane</keyword>
<feature type="transmembrane region" description="Helical" evidence="9">
    <location>
        <begin position="46"/>
        <end position="65"/>
    </location>
</feature>
<evidence type="ECO:0000256" key="8">
    <source>
        <dbReference type="ARBA" id="ARBA00038436"/>
    </source>
</evidence>
<dbReference type="PANTHER" id="PTHR35011">
    <property type="entry name" value="2,3-DIKETO-L-GULONATE TRAP TRANSPORTER SMALL PERMEASE PROTEIN YIAM"/>
    <property type="match status" value="1"/>
</dbReference>
<feature type="transmembrane region" description="Helical" evidence="9">
    <location>
        <begin position="114"/>
        <end position="135"/>
    </location>
</feature>
<evidence type="ECO:0000256" key="7">
    <source>
        <dbReference type="ARBA" id="ARBA00023136"/>
    </source>
</evidence>
<dbReference type="InterPro" id="IPR055348">
    <property type="entry name" value="DctQ"/>
</dbReference>
<keyword evidence="7 9" id="KW-0472">Membrane</keyword>
<accession>A0A4U1DA29</accession>
<evidence type="ECO:0000256" key="9">
    <source>
        <dbReference type="SAM" id="Phobius"/>
    </source>
</evidence>
<organism evidence="11 12">
    <name type="scientific">Robertmurraya kyonggiensis</name>
    <dbReference type="NCBI Taxonomy" id="1037680"/>
    <lineage>
        <taxon>Bacteria</taxon>
        <taxon>Bacillati</taxon>
        <taxon>Bacillota</taxon>
        <taxon>Bacilli</taxon>
        <taxon>Bacillales</taxon>
        <taxon>Bacillaceae</taxon>
        <taxon>Robertmurraya</taxon>
    </lineage>
</organism>
<gene>
    <name evidence="11" type="ORF">FA727_02380</name>
</gene>
<feature type="transmembrane region" description="Helical" evidence="9">
    <location>
        <begin position="155"/>
        <end position="178"/>
    </location>
</feature>
<dbReference type="EMBL" id="SWBM01000001">
    <property type="protein sequence ID" value="TKC18417.1"/>
    <property type="molecule type" value="Genomic_DNA"/>
</dbReference>
<dbReference type="Proteomes" id="UP000307756">
    <property type="component" value="Unassembled WGS sequence"/>
</dbReference>
<evidence type="ECO:0000256" key="6">
    <source>
        <dbReference type="ARBA" id="ARBA00022989"/>
    </source>
</evidence>
<dbReference type="GO" id="GO:0005886">
    <property type="term" value="C:plasma membrane"/>
    <property type="evidence" value="ECO:0007669"/>
    <property type="project" value="UniProtKB-SubCell"/>
</dbReference>
<keyword evidence="12" id="KW-1185">Reference proteome</keyword>
<feature type="transmembrane region" description="Helical" evidence="9">
    <location>
        <begin position="71"/>
        <end position="93"/>
    </location>
</feature>
<keyword evidence="6 9" id="KW-1133">Transmembrane helix</keyword>
<comment type="caution">
    <text evidence="11">The sequence shown here is derived from an EMBL/GenBank/DDBJ whole genome shotgun (WGS) entry which is preliminary data.</text>
</comment>
<evidence type="ECO:0000256" key="3">
    <source>
        <dbReference type="ARBA" id="ARBA00022475"/>
    </source>
</evidence>
<dbReference type="OrthoDB" id="1807003at2"/>
<proteinExistence type="inferred from homology"/>
<protein>
    <submittedName>
        <fullName evidence="11">TRAP transporter small permease</fullName>
    </submittedName>
</protein>
<dbReference type="InterPro" id="IPR007387">
    <property type="entry name" value="TRAP_DctQ"/>
</dbReference>
<evidence type="ECO:0000256" key="4">
    <source>
        <dbReference type="ARBA" id="ARBA00022519"/>
    </source>
</evidence>
<dbReference type="RefSeq" id="WP_136829128.1">
    <property type="nucleotide sequence ID" value="NZ_SWBM01000001.1"/>
</dbReference>
<dbReference type="AlphaFoldDB" id="A0A4U1DA29"/>
<sequence length="190" mass="21458">MKPEVQESQSLGAPALNDVSFSQKLTERFEKITLFMNNVLHKISSFVLFILMFLTLADVIGRYFFNKPITGTYELTGLALAIIIFFSLGSAQIHKDHIEIDFLTNKMPLKVQHFLALLGSLILTVLMALTTWQLYEYTMRILVGHETSGDLGLPLYIFSGLTIVGAFCFTLTYLLDVLKTLQKLVKKNES</sequence>
<evidence type="ECO:0000256" key="2">
    <source>
        <dbReference type="ARBA" id="ARBA00022448"/>
    </source>
</evidence>
<evidence type="ECO:0000313" key="12">
    <source>
        <dbReference type="Proteomes" id="UP000307756"/>
    </source>
</evidence>
<evidence type="ECO:0000256" key="5">
    <source>
        <dbReference type="ARBA" id="ARBA00022692"/>
    </source>
</evidence>
<keyword evidence="2" id="KW-0813">Transport</keyword>
<evidence type="ECO:0000259" key="10">
    <source>
        <dbReference type="Pfam" id="PF04290"/>
    </source>
</evidence>
<dbReference type="Pfam" id="PF04290">
    <property type="entry name" value="DctQ"/>
    <property type="match status" value="1"/>
</dbReference>
<keyword evidence="3" id="KW-1003">Cell membrane</keyword>
<keyword evidence="4" id="KW-0997">Cell inner membrane</keyword>
<comment type="subcellular location">
    <subcellularLocation>
        <location evidence="1">Cell inner membrane</location>
        <topology evidence="1">Multi-pass membrane protein</topology>
    </subcellularLocation>
</comment>
<comment type="similarity">
    <text evidence="8">Belongs to the TRAP transporter small permease family.</text>
</comment>
<feature type="domain" description="Tripartite ATP-independent periplasmic transporters DctQ component" evidence="10">
    <location>
        <begin position="51"/>
        <end position="182"/>
    </location>
</feature>
<evidence type="ECO:0000256" key="1">
    <source>
        <dbReference type="ARBA" id="ARBA00004429"/>
    </source>
</evidence>
<name>A0A4U1DA29_9BACI</name>
<reference evidence="11 12" key="1">
    <citation type="journal article" date="2011" name="J. Microbiol.">
        <title>Bacillus kyonggiensis sp. nov., isolated from soil of a lettuce field.</title>
        <authorList>
            <person name="Dong K."/>
            <person name="Lee S."/>
        </authorList>
    </citation>
    <scope>NUCLEOTIDE SEQUENCE [LARGE SCALE GENOMIC DNA]</scope>
    <source>
        <strain evidence="11 12">NB22</strain>
    </source>
</reference>